<dbReference type="SUPFAM" id="SSF109905">
    <property type="entry name" value="Surp module (SWAP domain)"/>
    <property type="match status" value="2"/>
</dbReference>
<feature type="domain" description="SURP motif" evidence="10">
    <location>
        <begin position="51"/>
        <end position="93"/>
    </location>
</feature>
<reference evidence="12" key="1">
    <citation type="submission" date="2017-01" db="EMBL/GenBank/DDBJ databases">
        <title>Comparative genomics of anhydrobiosis in the tardigrade Hypsibius dujardini.</title>
        <authorList>
            <person name="Yoshida Y."/>
            <person name="Koutsovoulos G."/>
            <person name="Laetsch D."/>
            <person name="Stevens L."/>
            <person name="Kumar S."/>
            <person name="Horikawa D."/>
            <person name="Ishino K."/>
            <person name="Komine S."/>
            <person name="Tomita M."/>
            <person name="Blaxter M."/>
            <person name="Arakawa K."/>
        </authorList>
    </citation>
    <scope>NUCLEOTIDE SEQUENCE [LARGE SCALE GENOMIC DNA]</scope>
    <source>
        <strain evidence="12">Z151</strain>
    </source>
</reference>
<evidence type="ECO:0000259" key="9">
    <source>
        <dbReference type="PROSITE" id="PS50053"/>
    </source>
</evidence>
<keyword evidence="4" id="KW-0677">Repeat</keyword>
<evidence type="ECO:0000313" key="11">
    <source>
        <dbReference type="EMBL" id="OQV12614.1"/>
    </source>
</evidence>
<accession>A0A1W0WBM9</accession>
<dbReference type="PANTHER" id="PTHR15316">
    <property type="entry name" value="SPLICEOSOME ASSOCIATED PROTEIN 114/SWAP SPLICING FACTOR-RELATED"/>
    <property type="match status" value="1"/>
</dbReference>
<evidence type="ECO:0000256" key="1">
    <source>
        <dbReference type="ARBA" id="ARBA00004123"/>
    </source>
</evidence>
<evidence type="ECO:0000256" key="6">
    <source>
        <dbReference type="ARBA" id="ARBA00023242"/>
    </source>
</evidence>
<keyword evidence="2" id="KW-0507">mRNA processing</keyword>
<evidence type="ECO:0000256" key="3">
    <source>
        <dbReference type="ARBA" id="ARBA00022728"/>
    </source>
</evidence>
<evidence type="ECO:0000259" key="10">
    <source>
        <dbReference type="PROSITE" id="PS50128"/>
    </source>
</evidence>
<dbReference type="OrthoDB" id="447637at2759"/>
<keyword evidence="6" id="KW-0539">Nucleus</keyword>
<evidence type="ECO:0000256" key="4">
    <source>
        <dbReference type="ARBA" id="ARBA00022737"/>
    </source>
</evidence>
<keyword evidence="12" id="KW-1185">Reference proteome</keyword>
<dbReference type="Proteomes" id="UP000192578">
    <property type="component" value="Unassembled WGS sequence"/>
</dbReference>
<organism evidence="11 12">
    <name type="scientific">Hypsibius exemplaris</name>
    <name type="common">Freshwater tardigrade</name>
    <dbReference type="NCBI Taxonomy" id="2072580"/>
    <lineage>
        <taxon>Eukaryota</taxon>
        <taxon>Metazoa</taxon>
        <taxon>Ecdysozoa</taxon>
        <taxon>Tardigrada</taxon>
        <taxon>Eutardigrada</taxon>
        <taxon>Parachela</taxon>
        <taxon>Hypsibioidea</taxon>
        <taxon>Hypsibiidae</taxon>
        <taxon>Hypsibius</taxon>
    </lineage>
</organism>
<dbReference type="FunFam" id="1.10.10.790:FF:000001">
    <property type="entry name" value="Splicing factor 3a, subunit 1"/>
    <property type="match status" value="1"/>
</dbReference>
<dbReference type="GO" id="GO:0005686">
    <property type="term" value="C:U2 snRNP"/>
    <property type="evidence" value="ECO:0007669"/>
    <property type="project" value="TreeGrafter"/>
</dbReference>
<evidence type="ECO:0000256" key="8">
    <source>
        <dbReference type="SAM" id="MobiDB-lite"/>
    </source>
</evidence>
<gene>
    <name evidence="11" type="ORF">BV898_13104</name>
</gene>
<dbReference type="Gene3D" id="3.10.20.90">
    <property type="entry name" value="Phosphatidylinositol 3-kinase Catalytic Subunit, Chain A, domain 1"/>
    <property type="match status" value="1"/>
</dbReference>
<dbReference type="Pfam" id="PF12230">
    <property type="entry name" value="PRP21_like_P"/>
    <property type="match status" value="1"/>
</dbReference>
<dbReference type="InterPro" id="IPR029071">
    <property type="entry name" value="Ubiquitin-like_domsf"/>
</dbReference>
<dbReference type="AlphaFoldDB" id="A0A1W0WBM9"/>
<dbReference type="GO" id="GO:0071013">
    <property type="term" value="C:catalytic step 2 spliceosome"/>
    <property type="evidence" value="ECO:0007669"/>
    <property type="project" value="TreeGrafter"/>
</dbReference>
<dbReference type="InterPro" id="IPR000626">
    <property type="entry name" value="Ubiquitin-like_dom"/>
</dbReference>
<dbReference type="InterPro" id="IPR035563">
    <property type="entry name" value="SF3As1_ubi"/>
</dbReference>
<feature type="compositionally biased region" description="Basic and acidic residues" evidence="8">
    <location>
        <begin position="632"/>
        <end position="650"/>
    </location>
</feature>
<keyword evidence="3" id="KW-0747">Spliceosome</keyword>
<protein>
    <submittedName>
        <fullName evidence="11">Splicing factor 3A subunit 1</fullName>
    </submittedName>
</protein>
<evidence type="ECO:0000256" key="7">
    <source>
        <dbReference type="SAM" id="Coils"/>
    </source>
</evidence>
<proteinExistence type="predicted"/>
<dbReference type="SUPFAM" id="SSF54236">
    <property type="entry name" value="Ubiquitin-like"/>
    <property type="match status" value="1"/>
</dbReference>
<keyword evidence="7" id="KW-0175">Coiled coil</keyword>
<dbReference type="Gene3D" id="1.10.10.790">
    <property type="entry name" value="Surp module"/>
    <property type="match status" value="2"/>
</dbReference>
<dbReference type="EMBL" id="MTYJ01000140">
    <property type="protein sequence ID" value="OQV12614.1"/>
    <property type="molecule type" value="Genomic_DNA"/>
</dbReference>
<dbReference type="InterPro" id="IPR045146">
    <property type="entry name" value="SF3A1"/>
</dbReference>
<dbReference type="InterPro" id="IPR022030">
    <property type="entry name" value="SF3A1_dom"/>
</dbReference>
<dbReference type="FunFam" id="1.10.10.790:FF:000002">
    <property type="entry name" value="Splicing factor 3A subunit 1"/>
    <property type="match status" value="1"/>
</dbReference>
<dbReference type="GO" id="GO:0045292">
    <property type="term" value="P:mRNA cis splicing, via spliceosome"/>
    <property type="evidence" value="ECO:0007669"/>
    <property type="project" value="InterPro"/>
</dbReference>
<feature type="coiled-coil region" evidence="7">
    <location>
        <begin position="238"/>
        <end position="272"/>
    </location>
</feature>
<dbReference type="PROSITE" id="PS50053">
    <property type="entry name" value="UBIQUITIN_2"/>
    <property type="match status" value="1"/>
</dbReference>
<dbReference type="GO" id="GO:0071004">
    <property type="term" value="C:U2-type prespliceosome"/>
    <property type="evidence" value="ECO:0007669"/>
    <property type="project" value="TreeGrafter"/>
</dbReference>
<evidence type="ECO:0000313" key="12">
    <source>
        <dbReference type="Proteomes" id="UP000192578"/>
    </source>
</evidence>
<evidence type="ECO:0000256" key="2">
    <source>
        <dbReference type="ARBA" id="ARBA00022664"/>
    </source>
</evidence>
<sequence>MVALGEAQPPTVVQPDGFVLRPDVRDDQNEGEVYNAPVIGIIYPPPDLRNIVDITAKAVARSGVEFETRILQREGNNPKFNFLKQGDPYHAYYEHKVGEFMRGEAPDVSIPARPYSPPASGAQATNAVQEKLRKQLEVVVLKDAPPEYEFLGDPPSISSFDLEVVKLTAQCVAKNGRDFLAELMDKESKNFQFDFLKPAHSLFDYFTKLVEQYYKVLLPQPSIVADLRKESQESRKILDAARYRAEWYRRDLREKERENEEHEKERVAYAQIDWHDFTVVETIDYQQWEEGEFPAPTTPEEVGARSLFYERMLQEQQQKQNKAAAAAPPAPEADDITVEMEIDEEEPRAVEPRREDAAPAVLQPPSSIPAPILNPAMPGSSMIIRPYNPKARPIKDAAPQPTEYVISSITGERIPVEKLQEHLKYNLLDPEFLEQRDRRLMEKTHQELVYAPGSSIGDSLKQLAERRSDIFGSGAEETSIGRKIGDQSREQEKKVVWDGFGSSSDFAQRAAAKTVTPEEQRKHDYEQAKFHGLIPDPEKDRIGPQTGGAAAAPPVVPVIAPPPVRLPVFAPPPVTPLPMMRPPAAPMGMSFLPPPPQQFIPPPMMPVMRPLAPPVSIAPPLPEPEDEEEDEPSAKRQKHDDKSAEEEYLRTHTGPVTFKVQVPHVGDKPEWKLNGQVLTLSLNARDSMTVLKGRIQDQLGIPVAKQKVQFDGVYVKDNQTMAGCSIVPGSVVFLQVKERGGRKK</sequence>
<feature type="compositionally biased region" description="Low complexity" evidence="8">
    <location>
        <begin position="314"/>
        <end position="327"/>
    </location>
</feature>
<dbReference type="SMART" id="SM00213">
    <property type="entry name" value="UBQ"/>
    <property type="match status" value="1"/>
</dbReference>
<comment type="subcellular location">
    <subcellularLocation>
        <location evidence="1">Nucleus</location>
    </subcellularLocation>
</comment>
<comment type="caution">
    <text evidence="11">The sequence shown here is derived from an EMBL/GenBank/DDBJ whole genome shotgun (WGS) entry which is preliminary data.</text>
</comment>
<keyword evidence="5" id="KW-0508">mRNA splicing</keyword>
<name>A0A1W0WBM9_HYPEX</name>
<feature type="region of interest" description="Disordered" evidence="8">
    <location>
        <begin position="314"/>
        <end position="336"/>
    </location>
</feature>
<feature type="domain" description="SURP motif" evidence="10">
    <location>
        <begin position="164"/>
        <end position="206"/>
    </location>
</feature>
<dbReference type="CDD" id="cd01800">
    <property type="entry name" value="Ubl_SF3a120"/>
    <property type="match status" value="1"/>
</dbReference>
<dbReference type="Pfam" id="PF00240">
    <property type="entry name" value="ubiquitin"/>
    <property type="match status" value="1"/>
</dbReference>
<feature type="compositionally biased region" description="Pro residues" evidence="8">
    <location>
        <begin position="611"/>
        <end position="622"/>
    </location>
</feature>
<feature type="domain" description="Ubiquitin-like" evidence="9">
    <location>
        <begin position="658"/>
        <end position="741"/>
    </location>
</feature>
<dbReference type="InterPro" id="IPR035967">
    <property type="entry name" value="SWAP/Surp_sf"/>
</dbReference>
<evidence type="ECO:0000256" key="5">
    <source>
        <dbReference type="ARBA" id="ARBA00023187"/>
    </source>
</evidence>
<dbReference type="PROSITE" id="PS50128">
    <property type="entry name" value="SURP"/>
    <property type="match status" value="2"/>
</dbReference>
<dbReference type="GO" id="GO:0000381">
    <property type="term" value="P:regulation of alternative mRNA splicing, via spliceosome"/>
    <property type="evidence" value="ECO:0007669"/>
    <property type="project" value="TreeGrafter"/>
</dbReference>
<dbReference type="SMART" id="SM00648">
    <property type="entry name" value="SWAP"/>
    <property type="match status" value="2"/>
</dbReference>
<dbReference type="InterPro" id="IPR000061">
    <property type="entry name" value="Surp"/>
</dbReference>
<dbReference type="PANTHER" id="PTHR15316:SF1">
    <property type="entry name" value="SPLICING FACTOR 3A SUBUNIT 1"/>
    <property type="match status" value="1"/>
</dbReference>
<dbReference type="Pfam" id="PF01805">
    <property type="entry name" value="Surp"/>
    <property type="match status" value="2"/>
</dbReference>
<dbReference type="GO" id="GO:0003723">
    <property type="term" value="F:RNA binding"/>
    <property type="evidence" value="ECO:0007669"/>
    <property type="project" value="InterPro"/>
</dbReference>
<feature type="region of interest" description="Disordered" evidence="8">
    <location>
        <begin position="611"/>
        <end position="652"/>
    </location>
</feature>